<comment type="caution">
    <text evidence="2">The sequence shown here is derived from an EMBL/GenBank/DDBJ whole genome shotgun (WGS) entry which is preliminary data.</text>
</comment>
<keyword evidence="3" id="KW-1185">Reference proteome</keyword>
<gene>
    <name evidence="2" type="ORF">GWI33_010557</name>
</gene>
<organism evidence="2 3">
    <name type="scientific">Rhynchophorus ferrugineus</name>
    <name type="common">Red palm weevil</name>
    <name type="synonym">Curculio ferrugineus</name>
    <dbReference type="NCBI Taxonomy" id="354439"/>
    <lineage>
        <taxon>Eukaryota</taxon>
        <taxon>Metazoa</taxon>
        <taxon>Ecdysozoa</taxon>
        <taxon>Arthropoda</taxon>
        <taxon>Hexapoda</taxon>
        <taxon>Insecta</taxon>
        <taxon>Pterygota</taxon>
        <taxon>Neoptera</taxon>
        <taxon>Endopterygota</taxon>
        <taxon>Coleoptera</taxon>
        <taxon>Polyphaga</taxon>
        <taxon>Cucujiformia</taxon>
        <taxon>Curculionidae</taxon>
        <taxon>Dryophthorinae</taxon>
        <taxon>Rhynchophorus</taxon>
    </lineage>
</organism>
<name>A0A834IT17_RHYFE</name>
<accession>A0A834IT17</accession>
<feature type="region of interest" description="Disordered" evidence="1">
    <location>
        <begin position="1"/>
        <end position="64"/>
    </location>
</feature>
<evidence type="ECO:0000256" key="1">
    <source>
        <dbReference type="SAM" id="MobiDB-lite"/>
    </source>
</evidence>
<reference evidence="2" key="1">
    <citation type="submission" date="2020-08" db="EMBL/GenBank/DDBJ databases">
        <title>Genome sequencing and assembly of the red palm weevil Rhynchophorus ferrugineus.</title>
        <authorList>
            <person name="Dias G.B."/>
            <person name="Bergman C.M."/>
            <person name="Manee M."/>
        </authorList>
    </citation>
    <scope>NUCLEOTIDE SEQUENCE</scope>
    <source>
        <strain evidence="2">AA-2017</strain>
        <tissue evidence="2">Whole larva</tissue>
    </source>
</reference>
<protein>
    <submittedName>
        <fullName evidence="2">Uncharacterized protein</fullName>
    </submittedName>
</protein>
<dbReference type="Proteomes" id="UP000625711">
    <property type="component" value="Unassembled WGS sequence"/>
</dbReference>
<dbReference type="AlphaFoldDB" id="A0A834IT17"/>
<feature type="compositionally biased region" description="Basic and acidic residues" evidence="1">
    <location>
        <begin position="8"/>
        <end position="20"/>
    </location>
</feature>
<sequence length="90" mass="10003">MSILTDQLKMDDSSRKDIRCSRTKRNANTPTCRDDAVGTSSETQQELAKARSTLTGPARKPNTKPVINHIKEKMEHIRHGSVGKKESGKV</sequence>
<evidence type="ECO:0000313" key="2">
    <source>
        <dbReference type="EMBL" id="KAF7285561.1"/>
    </source>
</evidence>
<evidence type="ECO:0000313" key="3">
    <source>
        <dbReference type="Proteomes" id="UP000625711"/>
    </source>
</evidence>
<proteinExistence type="predicted"/>
<dbReference type="EMBL" id="JAACXV010000052">
    <property type="protein sequence ID" value="KAF7285561.1"/>
    <property type="molecule type" value="Genomic_DNA"/>
</dbReference>